<dbReference type="EMBL" id="CP018076">
    <property type="protein sequence ID" value="APE43259.1"/>
    <property type="molecule type" value="Genomic_DNA"/>
</dbReference>
<evidence type="ECO:0000313" key="2">
    <source>
        <dbReference type="Proteomes" id="UP000181897"/>
    </source>
</evidence>
<keyword evidence="2" id="KW-1185">Reference proteome</keyword>
<evidence type="ECO:0000313" key="1">
    <source>
        <dbReference type="EMBL" id="APE43259.1"/>
    </source>
</evidence>
<name>A0A1J0WG29_9RHOB</name>
<dbReference type="Proteomes" id="UP000181897">
    <property type="component" value="Chromosome"/>
</dbReference>
<protein>
    <submittedName>
        <fullName evidence="1">Uncharacterized protein</fullName>
    </submittedName>
</protein>
<organism evidence="1 2">
    <name type="scientific">Sulfitobacter alexandrii</name>
    <dbReference type="NCBI Taxonomy" id="1917485"/>
    <lineage>
        <taxon>Bacteria</taxon>
        <taxon>Pseudomonadati</taxon>
        <taxon>Pseudomonadota</taxon>
        <taxon>Alphaproteobacteria</taxon>
        <taxon>Rhodobacterales</taxon>
        <taxon>Roseobacteraceae</taxon>
        <taxon>Sulfitobacter</taxon>
    </lineage>
</organism>
<reference evidence="1 2" key="1">
    <citation type="submission" date="2016-11" db="EMBL/GenBank/DDBJ databases">
        <title>Complete genome sequence of Sulfitobacter sp. AM1-D1, a toxic bacteria associated with marine dinoflagellate Alexandrium minutum in East China Sea.</title>
        <authorList>
            <person name="Yang Q."/>
            <person name="Zhang X."/>
            <person name="Tian X."/>
        </authorList>
    </citation>
    <scope>NUCLEOTIDE SEQUENCE [LARGE SCALE GENOMIC DNA]</scope>
    <source>
        <strain evidence="1 2">AM1-D1</strain>
    </source>
</reference>
<proteinExistence type="predicted"/>
<dbReference type="STRING" id="1917485.BOO69_07385"/>
<dbReference type="AlphaFoldDB" id="A0A1J0WG29"/>
<gene>
    <name evidence="1" type="ORF">BOO69_07385</name>
</gene>
<accession>A0A1J0WG29</accession>
<sequence>MKDQGEEFGDRESQRSCDLGIGSAKFVSRPFARIADEAEAFSTGIMGALPCRARSAGIRRLFRSPFGETANRTPLGLFHRKTAAASSRRGLK</sequence>
<dbReference type="KEGG" id="suam:BOO69_07385"/>